<keyword evidence="1" id="KW-0805">Transcription regulation</keyword>
<dbReference type="PROSITE" id="PS50949">
    <property type="entry name" value="HTH_GNTR"/>
    <property type="match status" value="1"/>
</dbReference>
<proteinExistence type="predicted"/>
<keyword evidence="5" id="KW-0670">Pyruvate</keyword>
<dbReference type="SUPFAM" id="SSF48008">
    <property type="entry name" value="GntR ligand-binding domain-like"/>
    <property type="match status" value="1"/>
</dbReference>
<gene>
    <name evidence="5" type="ORF">QF025_004714</name>
</gene>
<dbReference type="PANTHER" id="PTHR43537:SF5">
    <property type="entry name" value="UXU OPERON TRANSCRIPTIONAL REGULATOR"/>
    <property type="match status" value="1"/>
</dbReference>
<protein>
    <submittedName>
        <fullName evidence="5">GntR family transcriptional repressor for pyruvate dehydrogenase complex</fullName>
    </submittedName>
</protein>
<evidence type="ECO:0000256" key="2">
    <source>
        <dbReference type="ARBA" id="ARBA00023125"/>
    </source>
</evidence>
<dbReference type="PRINTS" id="PR00035">
    <property type="entry name" value="HTHGNTR"/>
</dbReference>
<name>A0ABD5CPU0_9BURK</name>
<dbReference type="KEGG" id="pgp:CUJ91_20550"/>
<dbReference type="Proteomes" id="UP001245184">
    <property type="component" value="Unassembled WGS sequence"/>
</dbReference>
<evidence type="ECO:0000256" key="3">
    <source>
        <dbReference type="ARBA" id="ARBA00023163"/>
    </source>
</evidence>
<dbReference type="SMART" id="SM00345">
    <property type="entry name" value="HTH_GNTR"/>
    <property type="match status" value="1"/>
</dbReference>
<dbReference type="InterPro" id="IPR008920">
    <property type="entry name" value="TF_FadR/GntR_C"/>
</dbReference>
<feature type="domain" description="HTH gntR-type" evidence="4">
    <location>
        <begin position="9"/>
        <end position="77"/>
    </location>
</feature>
<dbReference type="Pfam" id="PF00392">
    <property type="entry name" value="GntR"/>
    <property type="match status" value="1"/>
</dbReference>
<sequence>MTTRAADTRRLYLQIAEKLRDLIAQPDFAPNGRLPPERALAETLGVSRPSVREALVALELEGLVEIRMGSGVYLCAAPPAKKGAALSQAELGDSLLDIMGARCVIEGAIVASVAPLCKPKDLKALRAIYKEMEHEVEAGRIPVTADRAFHLAIAQMSGNEVLVRTVSSLFDARHSPLSEKLRGHFENETTWRAVPDEHRAILEALEARDAIQAQAAMLRHLKLSLERVIAGGQRNS</sequence>
<dbReference type="GO" id="GO:0003677">
    <property type="term" value="F:DNA binding"/>
    <property type="evidence" value="ECO:0007669"/>
    <property type="project" value="UniProtKB-KW"/>
</dbReference>
<comment type="caution">
    <text evidence="5">The sequence shown here is derived from an EMBL/GenBank/DDBJ whole genome shotgun (WGS) entry which is preliminary data.</text>
</comment>
<keyword evidence="2" id="KW-0238">DNA-binding</keyword>
<dbReference type="Pfam" id="PF07729">
    <property type="entry name" value="FCD"/>
    <property type="match status" value="1"/>
</dbReference>
<dbReference type="InterPro" id="IPR036388">
    <property type="entry name" value="WH-like_DNA-bd_sf"/>
</dbReference>
<dbReference type="SUPFAM" id="SSF46785">
    <property type="entry name" value="Winged helix' DNA-binding domain"/>
    <property type="match status" value="1"/>
</dbReference>
<evidence type="ECO:0000256" key="1">
    <source>
        <dbReference type="ARBA" id="ARBA00023015"/>
    </source>
</evidence>
<reference evidence="5 6" key="1">
    <citation type="submission" date="2023-08" db="EMBL/GenBank/DDBJ databases">
        <title>Genome sequencing of plant associated microbes to promote plant fitness in Sorghum bicolor and Oryza sativa.</title>
        <authorList>
            <person name="Coleman-Derr D."/>
        </authorList>
    </citation>
    <scope>NUCLEOTIDE SEQUENCE [LARGE SCALE GENOMIC DNA]</scope>
    <source>
        <strain evidence="5 6">SLBN-33</strain>
    </source>
</reference>
<accession>A0ABD5CPU0</accession>
<evidence type="ECO:0000259" key="4">
    <source>
        <dbReference type="PROSITE" id="PS50949"/>
    </source>
</evidence>
<dbReference type="EMBL" id="JAVIZN010000002">
    <property type="protein sequence ID" value="MDR6205994.1"/>
    <property type="molecule type" value="Genomic_DNA"/>
</dbReference>
<keyword evidence="3" id="KW-0804">Transcription</keyword>
<dbReference type="PANTHER" id="PTHR43537">
    <property type="entry name" value="TRANSCRIPTIONAL REGULATOR, GNTR FAMILY"/>
    <property type="match status" value="1"/>
</dbReference>
<evidence type="ECO:0000313" key="6">
    <source>
        <dbReference type="Proteomes" id="UP001245184"/>
    </source>
</evidence>
<dbReference type="CDD" id="cd07377">
    <property type="entry name" value="WHTH_GntR"/>
    <property type="match status" value="1"/>
</dbReference>
<dbReference type="Gene3D" id="1.10.10.10">
    <property type="entry name" value="Winged helix-like DNA-binding domain superfamily/Winged helix DNA-binding domain"/>
    <property type="match status" value="1"/>
</dbReference>
<dbReference type="InterPro" id="IPR011711">
    <property type="entry name" value="GntR_C"/>
</dbReference>
<dbReference type="InterPro" id="IPR036390">
    <property type="entry name" value="WH_DNA-bd_sf"/>
</dbReference>
<dbReference type="InterPro" id="IPR000524">
    <property type="entry name" value="Tscrpt_reg_HTH_GntR"/>
</dbReference>
<organism evidence="5 6">
    <name type="scientific">Paraburkholderia graminis</name>
    <dbReference type="NCBI Taxonomy" id="60548"/>
    <lineage>
        <taxon>Bacteria</taxon>
        <taxon>Pseudomonadati</taxon>
        <taxon>Pseudomonadota</taxon>
        <taxon>Betaproteobacteria</taxon>
        <taxon>Burkholderiales</taxon>
        <taxon>Burkholderiaceae</taxon>
        <taxon>Paraburkholderia</taxon>
    </lineage>
</organism>
<dbReference type="GeneID" id="97003903"/>
<dbReference type="RefSeq" id="WP_006049401.1">
    <property type="nucleotide sequence ID" value="NZ_ATXV01000001.1"/>
</dbReference>
<dbReference type="SMART" id="SM00895">
    <property type="entry name" value="FCD"/>
    <property type="match status" value="1"/>
</dbReference>
<evidence type="ECO:0000313" key="5">
    <source>
        <dbReference type="EMBL" id="MDR6205994.1"/>
    </source>
</evidence>
<dbReference type="Gene3D" id="1.20.120.530">
    <property type="entry name" value="GntR ligand-binding domain-like"/>
    <property type="match status" value="1"/>
</dbReference>
<dbReference type="AlphaFoldDB" id="A0ABD5CPU0"/>